<dbReference type="Proteomes" id="UP000188320">
    <property type="component" value="Unassembled WGS sequence"/>
</dbReference>
<organism evidence="1 2">
    <name type="scientific">Zancudomyces culisetae</name>
    <name type="common">Gut fungus</name>
    <name type="synonym">Smittium culisetae</name>
    <dbReference type="NCBI Taxonomy" id="1213189"/>
    <lineage>
        <taxon>Eukaryota</taxon>
        <taxon>Fungi</taxon>
        <taxon>Fungi incertae sedis</taxon>
        <taxon>Zoopagomycota</taxon>
        <taxon>Kickxellomycotina</taxon>
        <taxon>Harpellomycetes</taxon>
        <taxon>Harpellales</taxon>
        <taxon>Legeriomycetaceae</taxon>
        <taxon>Zancudomyces</taxon>
    </lineage>
</organism>
<keyword evidence="2" id="KW-1185">Reference proteome</keyword>
<evidence type="ECO:0000313" key="1">
    <source>
        <dbReference type="EMBL" id="OMH79107.1"/>
    </source>
</evidence>
<accession>A0A1R1PDQ4</accession>
<comment type="caution">
    <text evidence="1">The sequence shown here is derived from an EMBL/GenBank/DDBJ whole genome shotgun (WGS) entry which is preliminary data.</text>
</comment>
<dbReference type="EMBL" id="LSSK01001665">
    <property type="protein sequence ID" value="OMH79107.1"/>
    <property type="molecule type" value="Genomic_DNA"/>
</dbReference>
<reference evidence="2" key="1">
    <citation type="submission" date="2017-01" db="EMBL/GenBank/DDBJ databases">
        <authorList>
            <person name="Wang Y."/>
            <person name="White M."/>
            <person name="Kvist S."/>
            <person name="Moncalvo J.-M."/>
        </authorList>
    </citation>
    <scope>NUCLEOTIDE SEQUENCE [LARGE SCALE GENOMIC DNA]</scope>
    <source>
        <strain evidence="2">COL-18-3</strain>
    </source>
</reference>
<protein>
    <submittedName>
        <fullName evidence="1">Uncharacterized protein</fullName>
    </submittedName>
</protein>
<feature type="non-terminal residue" evidence="1">
    <location>
        <position position="15"/>
    </location>
</feature>
<evidence type="ECO:0000313" key="2">
    <source>
        <dbReference type="Proteomes" id="UP000188320"/>
    </source>
</evidence>
<proteinExistence type="predicted"/>
<sequence>MLIVPLLLFLVAVPQ</sequence>
<name>A0A1R1PDQ4_ZANCU</name>
<gene>
    <name evidence="1" type="ORF">AX774_g7487</name>
</gene>